<reference evidence="2" key="2">
    <citation type="journal article" date="2023" name="IMA Fungus">
        <title>Comparative genomic study of the Penicillium genus elucidates a diverse pangenome and 15 lateral gene transfer events.</title>
        <authorList>
            <person name="Petersen C."/>
            <person name="Sorensen T."/>
            <person name="Nielsen M.R."/>
            <person name="Sondergaard T.E."/>
            <person name="Sorensen J.L."/>
            <person name="Fitzpatrick D.A."/>
            <person name="Frisvad J.C."/>
            <person name="Nielsen K.L."/>
        </authorList>
    </citation>
    <scope>NUCLEOTIDE SEQUENCE</scope>
    <source>
        <strain evidence="2">IBT 30069</strain>
    </source>
</reference>
<feature type="transmembrane region" description="Helical" evidence="1">
    <location>
        <begin position="6"/>
        <end position="25"/>
    </location>
</feature>
<sequence length="130" mass="14815">MTAAKTAFICIFVIGLTIVCIYRGIQFLAWREQKRRGTDQQSDIQPETELETELKQVEGDIPEPPYEIPNRDSVPVITSKTRPGHALSDMDRDIKLNTKHFKVLKKPEVEIQGFVLGKRDCFGLWSAARV</sequence>
<name>A0A9W9G0A6_9EURO</name>
<reference evidence="2" key="1">
    <citation type="submission" date="2022-11" db="EMBL/GenBank/DDBJ databases">
        <authorList>
            <person name="Petersen C."/>
        </authorList>
    </citation>
    <scope>NUCLEOTIDE SEQUENCE</scope>
    <source>
        <strain evidence="2">IBT 30069</strain>
    </source>
</reference>
<dbReference type="AlphaFoldDB" id="A0A9W9G0A6"/>
<gene>
    <name evidence="2" type="ORF">N7456_005567</name>
</gene>
<keyword evidence="3" id="KW-1185">Reference proteome</keyword>
<protein>
    <submittedName>
        <fullName evidence="2">Uncharacterized protein</fullName>
    </submittedName>
</protein>
<dbReference type="EMBL" id="JAPQKH010000003">
    <property type="protein sequence ID" value="KAJ5108892.1"/>
    <property type="molecule type" value="Genomic_DNA"/>
</dbReference>
<comment type="caution">
    <text evidence="2">The sequence shown here is derived from an EMBL/GenBank/DDBJ whole genome shotgun (WGS) entry which is preliminary data.</text>
</comment>
<evidence type="ECO:0000313" key="3">
    <source>
        <dbReference type="Proteomes" id="UP001149165"/>
    </source>
</evidence>
<evidence type="ECO:0000256" key="1">
    <source>
        <dbReference type="SAM" id="Phobius"/>
    </source>
</evidence>
<dbReference type="Proteomes" id="UP001149165">
    <property type="component" value="Unassembled WGS sequence"/>
</dbReference>
<accession>A0A9W9G0A6</accession>
<evidence type="ECO:0000313" key="2">
    <source>
        <dbReference type="EMBL" id="KAJ5108892.1"/>
    </source>
</evidence>
<keyword evidence="1" id="KW-0812">Transmembrane</keyword>
<keyword evidence="1" id="KW-0472">Membrane</keyword>
<keyword evidence="1" id="KW-1133">Transmembrane helix</keyword>
<proteinExistence type="predicted"/>
<dbReference type="OrthoDB" id="4368016at2759"/>
<organism evidence="2 3">
    <name type="scientific">Penicillium angulare</name>
    <dbReference type="NCBI Taxonomy" id="116970"/>
    <lineage>
        <taxon>Eukaryota</taxon>
        <taxon>Fungi</taxon>
        <taxon>Dikarya</taxon>
        <taxon>Ascomycota</taxon>
        <taxon>Pezizomycotina</taxon>
        <taxon>Eurotiomycetes</taxon>
        <taxon>Eurotiomycetidae</taxon>
        <taxon>Eurotiales</taxon>
        <taxon>Aspergillaceae</taxon>
        <taxon>Penicillium</taxon>
    </lineage>
</organism>